<dbReference type="InterPro" id="IPR011008">
    <property type="entry name" value="Dimeric_a/b-barrel"/>
</dbReference>
<gene>
    <name evidence="2" type="ORF">ACIBP5_02610</name>
</gene>
<keyword evidence="3" id="KW-1185">Reference proteome</keyword>
<dbReference type="EMBL" id="JBITMB010000001">
    <property type="protein sequence ID" value="MFI7438839.1"/>
    <property type="molecule type" value="Genomic_DNA"/>
</dbReference>
<evidence type="ECO:0000313" key="2">
    <source>
        <dbReference type="EMBL" id="MFI7438839.1"/>
    </source>
</evidence>
<dbReference type="InterPro" id="IPR021708">
    <property type="entry name" value="DUF3291"/>
</dbReference>
<protein>
    <submittedName>
        <fullName evidence="2">DUF3291 domain-containing protein</fullName>
    </submittedName>
</protein>
<reference evidence="2 3" key="1">
    <citation type="submission" date="2024-10" db="EMBL/GenBank/DDBJ databases">
        <title>The Natural Products Discovery Center: Release of the First 8490 Sequenced Strains for Exploring Actinobacteria Biosynthetic Diversity.</title>
        <authorList>
            <person name="Kalkreuter E."/>
            <person name="Kautsar S.A."/>
            <person name="Yang D."/>
            <person name="Bader C.D."/>
            <person name="Teijaro C.N."/>
            <person name="Fluegel L."/>
            <person name="Davis C.M."/>
            <person name="Simpson J.R."/>
            <person name="Lauterbach L."/>
            <person name="Steele A.D."/>
            <person name="Gui C."/>
            <person name="Meng S."/>
            <person name="Li G."/>
            <person name="Viehrig K."/>
            <person name="Ye F."/>
            <person name="Su P."/>
            <person name="Kiefer A.F."/>
            <person name="Nichols A."/>
            <person name="Cepeda A.J."/>
            <person name="Yan W."/>
            <person name="Fan B."/>
            <person name="Jiang Y."/>
            <person name="Adhikari A."/>
            <person name="Zheng C.-J."/>
            <person name="Schuster L."/>
            <person name="Cowan T.M."/>
            <person name="Smanski M.J."/>
            <person name="Chevrette M.G."/>
            <person name="De Carvalho L.P.S."/>
            <person name="Shen B."/>
        </authorList>
    </citation>
    <scope>NUCLEOTIDE SEQUENCE [LARGE SCALE GENOMIC DNA]</scope>
    <source>
        <strain evidence="2 3">NPDC049503</strain>
    </source>
</reference>
<dbReference type="RefSeq" id="WP_397018378.1">
    <property type="nucleotide sequence ID" value="NZ_JBITMB010000001.1"/>
</dbReference>
<proteinExistence type="predicted"/>
<evidence type="ECO:0000259" key="1">
    <source>
        <dbReference type="Pfam" id="PF11695"/>
    </source>
</evidence>
<organism evidence="2 3">
    <name type="scientific">Nonomuraea indica</name>
    <dbReference type="NCBI Taxonomy" id="1581193"/>
    <lineage>
        <taxon>Bacteria</taxon>
        <taxon>Bacillati</taxon>
        <taxon>Actinomycetota</taxon>
        <taxon>Actinomycetes</taxon>
        <taxon>Streptosporangiales</taxon>
        <taxon>Streptosporangiaceae</taxon>
        <taxon>Nonomuraea</taxon>
    </lineage>
</organism>
<feature type="domain" description="DUF3291" evidence="1">
    <location>
        <begin position="58"/>
        <end position="127"/>
    </location>
</feature>
<evidence type="ECO:0000313" key="3">
    <source>
        <dbReference type="Proteomes" id="UP001612928"/>
    </source>
</evidence>
<name>A0ABW7ZWD2_9ACTN</name>
<dbReference type="SUPFAM" id="SSF54909">
    <property type="entry name" value="Dimeric alpha+beta barrel"/>
    <property type="match status" value="1"/>
</dbReference>
<sequence>MPTVPWINVDTPVAPEALIMASRLEVRSLRQVPGFLMASMRLLRQARRAPGALGVALKTELLKRTFWTVSAWTDKAAVHAYAATEPHRTTMRRKRAVMRESTFLFWQVPADQLPIAWDEVQRRILQQRDSDRGPAPAG</sequence>
<comment type="caution">
    <text evidence="2">The sequence shown here is derived from an EMBL/GenBank/DDBJ whole genome shotgun (WGS) entry which is preliminary data.</text>
</comment>
<accession>A0ABW7ZWD2</accession>
<dbReference type="Proteomes" id="UP001612928">
    <property type="component" value="Unassembled WGS sequence"/>
</dbReference>
<dbReference type="Pfam" id="PF11695">
    <property type="entry name" value="DUF3291"/>
    <property type="match status" value="1"/>
</dbReference>